<feature type="domain" description="EamA" evidence="7">
    <location>
        <begin position="157"/>
        <end position="293"/>
    </location>
</feature>
<sequence length="301" mass="33272">MRDLDKIKAHLALLGVALIYGLNYSIAKDVMPEYLQPRAFILLRISGAVLLFFAFSIGGSHEKIDRKDWLRIIGAGLFGVATNQLLFFEGLNISSPISAAVIMTTNPIMVLILAAIFLKAPLTWPRILGIALGLSGALYLISQGKSLNNLFQKGESLGNILVMLNALSYAAYLVVVKPLMQKYRPLTVIKWVFLAGWFFAFPFGISQVPAIEWLSIPGKIYWEIAFVIVGTTFLAYLLNIYALKTVSSTTVSFYIYLQPLIATAAAVLVGSDHPETHMLIAALLIFSGVYLVSFYNRKRTQ</sequence>
<evidence type="ECO:0000259" key="7">
    <source>
        <dbReference type="Pfam" id="PF00892"/>
    </source>
</evidence>
<proteinExistence type="predicted"/>
<protein>
    <submittedName>
        <fullName evidence="8">EamA family transporter</fullName>
    </submittedName>
</protein>
<dbReference type="InterPro" id="IPR037185">
    <property type="entry name" value="EmrE-like"/>
</dbReference>
<keyword evidence="9" id="KW-1185">Reference proteome</keyword>
<keyword evidence="4 6" id="KW-1133">Transmembrane helix</keyword>
<evidence type="ECO:0000256" key="4">
    <source>
        <dbReference type="ARBA" id="ARBA00022989"/>
    </source>
</evidence>
<dbReference type="RefSeq" id="WP_210760206.1">
    <property type="nucleotide sequence ID" value="NZ_CP060139.1"/>
</dbReference>
<keyword evidence="3 6" id="KW-0812">Transmembrane</keyword>
<feature type="transmembrane region" description="Helical" evidence="6">
    <location>
        <begin position="69"/>
        <end position="87"/>
    </location>
</feature>
<feature type="transmembrane region" description="Helical" evidence="6">
    <location>
        <begin position="157"/>
        <end position="176"/>
    </location>
</feature>
<dbReference type="Pfam" id="PF00892">
    <property type="entry name" value="EamA"/>
    <property type="match status" value="2"/>
</dbReference>
<feature type="transmembrane region" description="Helical" evidence="6">
    <location>
        <begin position="124"/>
        <end position="142"/>
    </location>
</feature>
<evidence type="ECO:0000256" key="5">
    <source>
        <dbReference type="ARBA" id="ARBA00023136"/>
    </source>
</evidence>
<evidence type="ECO:0000313" key="8">
    <source>
        <dbReference type="EMBL" id="QNR25681.1"/>
    </source>
</evidence>
<dbReference type="AlphaFoldDB" id="A0A7H0VIY3"/>
<feature type="transmembrane region" description="Helical" evidence="6">
    <location>
        <begin position="277"/>
        <end position="295"/>
    </location>
</feature>
<feature type="transmembrane region" description="Helical" evidence="6">
    <location>
        <begin position="188"/>
        <end position="208"/>
    </location>
</feature>
<keyword evidence="2" id="KW-1003">Cell membrane</keyword>
<evidence type="ECO:0000256" key="1">
    <source>
        <dbReference type="ARBA" id="ARBA00004651"/>
    </source>
</evidence>
<dbReference type="EMBL" id="CP060139">
    <property type="protein sequence ID" value="QNR25681.1"/>
    <property type="molecule type" value="Genomic_DNA"/>
</dbReference>
<feature type="transmembrane region" description="Helical" evidence="6">
    <location>
        <begin position="93"/>
        <end position="117"/>
    </location>
</feature>
<evidence type="ECO:0000313" key="9">
    <source>
        <dbReference type="Proteomes" id="UP000516305"/>
    </source>
</evidence>
<dbReference type="SUPFAM" id="SSF103481">
    <property type="entry name" value="Multidrug resistance efflux transporter EmrE"/>
    <property type="match status" value="2"/>
</dbReference>
<accession>A0A7H0VIY3</accession>
<evidence type="ECO:0000256" key="6">
    <source>
        <dbReference type="SAM" id="Phobius"/>
    </source>
</evidence>
<name>A0A7H0VIY3_9FLAO</name>
<dbReference type="GO" id="GO:0005886">
    <property type="term" value="C:plasma membrane"/>
    <property type="evidence" value="ECO:0007669"/>
    <property type="project" value="UniProtKB-SubCell"/>
</dbReference>
<feature type="transmembrane region" description="Helical" evidence="6">
    <location>
        <begin position="220"/>
        <end position="241"/>
    </location>
</feature>
<evidence type="ECO:0000256" key="3">
    <source>
        <dbReference type="ARBA" id="ARBA00022692"/>
    </source>
</evidence>
<reference evidence="8 9" key="1">
    <citation type="submission" date="2020-08" db="EMBL/GenBank/DDBJ databases">
        <title>Croceimicrobium hydrocarbonivorans gen. nov., sp. nov., a novel marine bacterium isolated from a bacterial consortium that degrades polyethylene terephthalate.</title>
        <authorList>
            <person name="Liu R."/>
        </authorList>
    </citation>
    <scope>NUCLEOTIDE SEQUENCE [LARGE SCALE GENOMIC DNA]</scope>
    <source>
        <strain evidence="8 9">A20-9</strain>
    </source>
</reference>
<feature type="domain" description="EamA" evidence="7">
    <location>
        <begin position="8"/>
        <end position="140"/>
    </location>
</feature>
<evidence type="ECO:0000256" key="2">
    <source>
        <dbReference type="ARBA" id="ARBA00022475"/>
    </source>
</evidence>
<comment type="subcellular location">
    <subcellularLocation>
        <location evidence="1">Cell membrane</location>
        <topology evidence="1">Multi-pass membrane protein</topology>
    </subcellularLocation>
</comment>
<dbReference type="InterPro" id="IPR000620">
    <property type="entry name" value="EamA_dom"/>
</dbReference>
<organism evidence="8 9">
    <name type="scientific">Croceimicrobium hydrocarbonivorans</name>
    <dbReference type="NCBI Taxonomy" id="2761580"/>
    <lineage>
        <taxon>Bacteria</taxon>
        <taxon>Pseudomonadati</taxon>
        <taxon>Bacteroidota</taxon>
        <taxon>Flavobacteriia</taxon>
        <taxon>Flavobacteriales</taxon>
        <taxon>Owenweeksiaceae</taxon>
        <taxon>Croceimicrobium</taxon>
    </lineage>
</organism>
<dbReference type="Proteomes" id="UP000516305">
    <property type="component" value="Chromosome"/>
</dbReference>
<dbReference type="InterPro" id="IPR050638">
    <property type="entry name" value="AA-Vitamin_Transporters"/>
</dbReference>
<feature type="transmembrane region" description="Helical" evidence="6">
    <location>
        <begin position="253"/>
        <end position="271"/>
    </location>
</feature>
<gene>
    <name evidence="8" type="ORF">H4K34_07525</name>
</gene>
<dbReference type="PANTHER" id="PTHR32322:SF18">
    <property type="entry name" value="S-ADENOSYLMETHIONINE_S-ADENOSYLHOMOCYSTEINE TRANSPORTER"/>
    <property type="match status" value="1"/>
</dbReference>
<dbReference type="PANTHER" id="PTHR32322">
    <property type="entry name" value="INNER MEMBRANE TRANSPORTER"/>
    <property type="match status" value="1"/>
</dbReference>
<feature type="transmembrane region" description="Helical" evidence="6">
    <location>
        <begin position="37"/>
        <end position="57"/>
    </location>
</feature>
<dbReference type="KEGG" id="chyd:H4K34_07525"/>
<keyword evidence="5 6" id="KW-0472">Membrane</keyword>